<dbReference type="InterPro" id="IPR029016">
    <property type="entry name" value="GAF-like_dom_sf"/>
</dbReference>
<comment type="caution">
    <text evidence="6">The sequence shown here is derived from an EMBL/GenBank/DDBJ whole genome shotgun (WGS) entry which is preliminary data.</text>
</comment>
<dbReference type="SUPFAM" id="SSF46785">
    <property type="entry name" value="Winged helix' DNA-binding domain"/>
    <property type="match status" value="1"/>
</dbReference>
<proteinExistence type="predicted"/>
<sequence length="245" mass="26596">MAPTDQTRTGSQAVERAIHLLNCFEGDDPELSVSELAELAGVPVSTAHRLARALVRGRLLEQDPLTDRYRVGHGLATLARPALTRLGLDSAAPHLYALAAGIKITTSLSVLDDDAALTVFQARPPVRFCAHQVPRQRRHLRQSAPGQALLAWSGAGDGLRTDLDVVRRKGFASEEFEFAELDDDDPIRSVAVPVFDRDRKVWGALGVQARCARLDDTLVRDILPAMRQVAARIGTVVRQSGCPAT</sequence>
<evidence type="ECO:0000313" key="6">
    <source>
        <dbReference type="EMBL" id="MFC3965032.1"/>
    </source>
</evidence>
<reference evidence="7" key="1">
    <citation type="journal article" date="2019" name="Int. J. Syst. Evol. Microbiol.">
        <title>The Global Catalogue of Microorganisms (GCM) 10K type strain sequencing project: providing services to taxonomists for standard genome sequencing and annotation.</title>
        <authorList>
            <consortium name="The Broad Institute Genomics Platform"/>
            <consortium name="The Broad Institute Genome Sequencing Center for Infectious Disease"/>
            <person name="Wu L."/>
            <person name="Ma J."/>
        </authorList>
    </citation>
    <scope>NUCLEOTIDE SEQUENCE [LARGE SCALE GENOMIC DNA]</scope>
    <source>
        <strain evidence="7">CGMCC 4.7330</strain>
    </source>
</reference>
<evidence type="ECO:0000256" key="3">
    <source>
        <dbReference type="ARBA" id="ARBA00023163"/>
    </source>
</evidence>
<dbReference type="Pfam" id="PF01614">
    <property type="entry name" value="IclR_C"/>
    <property type="match status" value="1"/>
</dbReference>
<dbReference type="Proteomes" id="UP001595696">
    <property type="component" value="Unassembled WGS sequence"/>
</dbReference>
<keyword evidence="2" id="KW-0238">DNA-binding</keyword>
<evidence type="ECO:0000256" key="1">
    <source>
        <dbReference type="ARBA" id="ARBA00023015"/>
    </source>
</evidence>
<dbReference type="InterPro" id="IPR036388">
    <property type="entry name" value="WH-like_DNA-bd_sf"/>
</dbReference>
<keyword evidence="1" id="KW-0805">Transcription regulation</keyword>
<accession>A0ABV8E0H9</accession>
<dbReference type="SUPFAM" id="SSF55781">
    <property type="entry name" value="GAF domain-like"/>
    <property type="match status" value="1"/>
</dbReference>
<dbReference type="PANTHER" id="PTHR30136">
    <property type="entry name" value="HELIX-TURN-HELIX TRANSCRIPTIONAL REGULATOR, ICLR FAMILY"/>
    <property type="match status" value="1"/>
</dbReference>
<gene>
    <name evidence="6" type="ORF">ACFO0B_23850</name>
</gene>
<feature type="domain" description="IclR-ED" evidence="5">
    <location>
        <begin position="74"/>
        <end position="239"/>
    </location>
</feature>
<dbReference type="InterPro" id="IPR036390">
    <property type="entry name" value="WH_DNA-bd_sf"/>
</dbReference>
<dbReference type="InterPro" id="IPR050707">
    <property type="entry name" value="HTH_MetabolicPath_Reg"/>
</dbReference>
<dbReference type="SMART" id="SM00346">
    <property type="entry name" value="HTH_ICLR"/>
    <property type="match status" value="1"/>
</dbReference>
<evidence type="ECO:0000256" key="2">
    <source>
        <dbReference type="ARBA" id="ARBA00023125"/>
    </source>
</evidence>
<keyword evidence="7" id="KW-1185">Reference proteome</keyword>
<evidence type="ECO:0000313" key="7">
    <source>
        <dbReference type="Proteomes" id="UP001595696"/>
    </source>
</evidence>
<dbReference type="Gene3D" id="1.10.10.10">
    <property type="entry name" value="Winged helix-like DNA-binding domain superfamily/Winged helix DNA-binding domain"/>
    <property type="match status" value="1"/>
</dbReference>
<evidence type="ECO:0000259" key="5">
    <source>
        <dbReference type="PROSITE" id="PS51078"/>
    </source>
</evidence>
<dbReference type="Pfam" id="PF09339">
    <property type="entry name" value="HTH_IclR"/>
    <property type="match status" value="1"/>
</dbReference>
<dbReference type="Gene3D" id="3.30.450.40">
    <property type="match status" value="2"/>
</dbReference>
<dbReference type="PROSITE" id="PS51078">
    <property type="entry name" value="ICLR_ED"/>
    <property type="match status" value="1"/>
</dbReference>
<dbReference type="PANTHER" id="PTHR30136:SF24">
    <property type="entry name" value="HTH-TYPE TRANSCRIPTIONAL REPRESSOR ALLR"/>
    <property type="match status" value="1"/>
</dbReference>
<dbReference type="InterPro" id="IPR005471">
    <property type="entry name" value="Tscrpt_reg_IclR_N"/>
</dbReference>
<dbReference type="InterPro" id="IPR014757">
    <property type="entry name" value="Tscrpt_reg_IclR_C"/>
</dbReference>
<keyword evidence="3" id="KW-0804">Transcription</keyword>
<dbReference type="EMBL" id="JBHSAX010000019">
    <property type="protein sequence ID" value="MFC3965032.1"/>
    <property type="molecule type" value="Genomic_DNA"/>
</dbReference>
<name>A0ABV8E0H9_9NOCA</name>
<evidence type="ECO:0000259" key="4">
    <source>
        <dbReference type="PROSITE" id="PS51077"/>
    </source>
</evidence>
<feature type="domain" description="HTH iclR-type" evidence="4">
    <location>
        <begin position="11"/>
        <end position="73"/>
    </location>
</feature>
<dbReference type="PROSITE" id="PS51077">
    <property type="entry name" value="HTH_ICLR"/>
    <property type="match status" value="1"/>
</dbReference>
<dbReference type="RefSeq" id="WP_378614793.1">
    <property type="nucleotide sequence ID" value="NZ_JBHSAX010000019.1"/>
</dbReference>
<organism evidence="6 7">
    <name type="scientific">Nocardia jiangsuensis</name>
    <dbReference type="NCBI Taxonomy" id="1691563"/>
    <lineage>
        <taxon>Bacteria</taxon>
        <taxon>Bacillati</taxon>
        <taxon>Actinomycetota</taxon>
        <taxon>Actinomycetes</taxon>
        <taxon>Mycobacteriales</taxon>
        <taxon>Nocardiaceae</taxon>
        <taxon>Nocardia</taxon>
    </lineage>
</organism>
<protein>
    <submittedName>
        <fullName evidence="6">IclR family transcriptional regulator</fullName>
    </submittedName>
</protein>